<dbReference type="STRING" id="234267.Acid_5593"/>
<dbReference type="Pfam" id="PF03626">
    <property type="entry name" value="COX4_pro"/>
    <property type="match status" value="1"/>
</dbReference>
<keyword evidence="5 6" id="KW-0472">Membrane</keyword>
<dbReference type="AlphaFoldDB" id="Q01UX5"/>
<comment type="subcellular location">
    <subcellularLocation>
        <location evidence="1">Cell membrane</location>
        <topology evidence="1">Multi-pass membrane protein</topology>
    </subcellularLocation>
</comment>
<feature type="transmembrane region" description="Helical" evidence="6">
    <location>
        <begin position="20"/>
        <end position="40"/>
    </location>
</feature>
<sequence length="109" mass="12318" precursor="true">MSTHVEEIHIHDHLSPSIPTFAKVWIVLLALTAIEVFLAYEQVPTMIMLTALIGLSVVKAALIIAYFMHLKFERLSLFLTLFPMLVFCILLMLIFLGDATRIPHMRPGA</sequence>
<evidence type="ECO:0000313" key="7">
    <source>
        <dbReference type="EMBL" id="ABJ86540.1"/>
    </source>
</evidence>
<accession>Q01UX5</accession>
<proteinExistence type="predicted"/>
<evidence type="ECO:0000256" key="4">
    <source>
        <dbReference type="ARBA" id="ARBA00022989"/>
    </source>
</evidence>
<dbReference type="OrthoDB" id="33240at2"/>
<feature type="transmembrane region" description="Helical" evidence="6">
    <location>
        <begin position="75"/>
        <end position="96"/>
    </location>
</feature>
<evidence type="ECO:0000256" key="6">
    <source>
        <dbReference type="SAM" id="Phobius"/>
    </source>
</evidence>
<feature type="transmembrane region" description="Helical" evidence="6">
    <location>
        <begin position="47"/>
        <end position="69"/>
    </location>
</feature>
<dbReference type="KEGG" id="sus:Acid_5593"/>
<keyword evidence="4 6" id="KW-1133">Transmembrane helix</keyword>
<dbReference type="InParanoid" id="Q01UX5"/>
<dbReference type="GO" id="GO:0005886">
    <property type="term" value="C:plasma membrane"/>
    <property type="evidence" value="ECO:0007669"/>
    <property type="project" value="UniProtKB-SubCell"/>
</dbReference>
<evidence type="ECO:0000256" key="3">
    <source>
        <dbReference type="ARBA" id="ARBA00022692"/>
    </source>
</evidence>
<name>Q01UX5_SOLUE</name>
<keyword evidence="3 6" id="KW-0812">Transmembrane</keyword>
<evidence type="ECO:0000256" key="1">
    <source>
        <dbReference type="ARBA" id="ARBA00004651"/>
    </source>
</evidence>
<dbReference type="InterPro" id="IPR005171">
    <property type="entry name" value="Cyt_c_oxidase_su4_prok"/>
</dbReference>
<protein>
    <submittedName>
        <fullName evidence="7">Caa(3)-type oxidase, subunit IV</fullName>
    </submittedName>
</protein>
<dbReference type="EMBL" id="CP000473">
    <property type="protein sequence ID" value="ABJ86540.1"/>
    <property type="molecule type" value="Genomic_DNA"/>
</dbReference>
<evidence type="ECO:0000256" key="2">
    <source>
        <dbReference type="ARBA" id="ARBA00022475"/>
    </source>
</evidence>
<keyword evidence="2" id="KW-1003">Cell membrane</keyword>
<organism evidence="7">
    <name type="scientific">Solibacter usitatus (strain Ellin6076)</name>
    <dbReference type="NCBI Taxonomy" id="234267"/>
    <lineage>
        <taxon>Bacteria</taxon>
        <taxon>Pseudomonadati</taxon>
        <taxon>Acidobacteriota</taxon>
        <taxon>Terriglobia</taxon>
        <taxon>Bryobacterales</taxon>
        <taxon>Solibacteraceae</taxon>
        <taxon>Candidatus Solibacter</taxon>
    </lineage>
</organism>
<reference evidence="7" key="1">
    <citation type="submission" date="2006-10" db="EMBL/GenBank/DDBJ databases">
        <title>Complete sequence of Solibacter usitatus Ellin6076.</title>
        <authorList>
            <consortium name="US DOE Joint Genome Institute"/>
            <person name="Copeland A."/>
            <person name="Lucas S."/>
            <person name="Lapidus A."/>
            <person name="Barry K."/>
            <person name="Detter J.C."/>
            <person name="Glavina del Rio T."/>
            <person name="Hammon N."/>
            <person name="Israni S."/>
            <person name="Dalin E."/>
            <person name="Tice H."/>
            <person name="Pitluck S."/>
            <person name="Thompson L.S."/>
            <person name="Brettin T."/>
            <person name="Bruce D."/>
            <person name="Han C."/>
            <person name="Tapia R."/>
            <person name="Gilna P."/>
            <person name="Schmutz J."/>
            <person name="Larimer F."/>
            <person name="Land M."/>
            <person name="Hauser L."/>
            <person name="Kyrpides N."/>
            <person name="Mikhailova N."/>
            <person name="Janssen P.H."/>
            <person name="Kuske C.R."/>
            <person name="Richardson P."/>
        </authorList>
    </citation>
    <scope>NUCLEOTIDE SEQUENCE</scope>
    <source>
        <strain evidence="7">Ellin6076</strain>
    </source>
</reference>
<evidence type="ECO:0000256" key="5">
    <source>
        <dbReference type="ARBA" id="ARBA00023136"/>
    </source>
</evidence>
<gene>
    <name evidence="7" type="ordered locus">Acid_5593</name>
</gene>
<dbReference type="HOGENOM" id="CLU_2182218_0_0_0"/>